<dbReference type="Gene3D" id="3.30.565.10">
    <property type="entry name" value="Histidine kinase-like ATPase, C-terminal domain"/>
    <property type="match status" value="1"/>
</dbReference>
<dbReference type="SMART" id="SM00388">
    <property type="entry name" value="HisKA"/>
    <property type="match status" value="1"/>
</dbReference>
<proteinExistence type="predicted"/>
<evidence type="ECO:0000256" key="4">
    <source>
        <dbReference type="ARBA" id="ARBA00022679"/>
    </source>
</evidence>
<dbReference type="InterPro" id="IPR036097">
    <property type="entry name" value="HisK_dim/P_sf"/>
</dbReference>
<evidence type="ECO:0000256" key="7">
    <source>
        <dbReference type="SAM" id="Coils"/>
    </source>
</evidence>
<dbReference type="SUPFAM" id="SSF63829">
    <property type="entry name" value="Calcium-dependent phosphotriesterase"/>
    <property type="match status" value="1"/>
</dbReference>
<keyword evidence="7" id="KW-0175">Coiled coil</keyword>
<evidence type="ECO:0000256" key="2">
    <source>
        <dbReference type="ARBA" id="ARBA00012438"/>
    </source>
</evidence>
<feature type="domain" description="Histidine kinase" evidence="8">
    <location>
        <begin position="1053"/>
        <end position="1279"/>
    </location>
</feature>
<dbReference type="PRINTS" id="PR00344">
    <property type="entry name" value="BCTRLSENSOR"/>
</dbReference>
<evidence type="ECO:0000313" key="10">
    <source>
        <dbReference type="Proteomes" id="UP000677668"/>
    </source>
</evidence>
<dbReference type="InterPro" id="IPR003018">
    <property type="entry name" value="GAF"/>
</dbReference>
<dbReference type="CDD" id="cd00075">
    <property type="entry name" value="HATPase"/>
    <property type="match status" value="1"/>
</dbReference>
<dbReference type="SMART" id="SM00387">
    <property type="entry name" value="HATPase_c"/>
    <property type="match status" value="1"/>
</dbReference>
<sequence length="1295" mass="141698">MGSALRKATVQGHSASAHPLRSYVRRRSERRCPWCVLLCFWLCLLGGWAQPQSLPRPGKISSPPTAATPLSIAQPALQTYTDQQGLPQNSIRALVRDQQGRLWAATQDGAAYFDGHLWTPVPVPRALGSNFVTALAVTGDSVWLGTPNGLCRYDALAHPSQPWRVFSLGSERANNITALLAIPDDRAGGLWIGTHDGLFRFRDERWERPPAALPLQGCVVQCLGITDQPAPSLWVGTQDRGLWRQVLGTEQWEPLTTAEGLPANNITCLSRRLAPDSVWVGTVRGAALVVGRQVQPLSGIPAELATLPINAMLEVEGPDGRPLVWIGTNQGLYAQAGGQWRRYATAQGLSSDLVRSLFISQPRSGGIWIGQGGGGGVTYLHHGAWWSLSKAQGLPSDMAWCTEVWDAADGTEILWAGTLAGLARWERGTWATIGPEQGFPADNVRTLLTTGQPGRRVLWIGTATAGLWQLAENRRPLRASRVDSVPADAHIHVLCPSRTATAPARLYVGTNRGVLALRPDTGESESLGLENEAVYTVAEVSGPDGEVQLWAGLDQGIACRTAAGWKRFELGLSGQPMVNALHVTRDAAGHTRLWCGLQGGGLVCLEPAAPPRILEHLNTRTTPALPNDVVYHLFEDDHRRLWATTNRGVVCLALDGAREGSERALRTFTVEDGLPSNECNFGRAGCDRRGRAWVGTVRGLAVLDTHIFPAEETPGKLLVHIATAEDTLLSPSPGLAFPHALRDLSFHFVLPVLRRGQEVMYRTQLVPYDAEPTPWTGRTRRDCSNLPPGNYTLTVWARDATGQMVRPVTLSFSIQAAPWRQPWAYVLYALALFGFGYALYDLRVRQIRRHQELRIAALRQLLDSTRVINSTLDVGEVLRKIASESALLVRGEPGGIGLMEGDTLVFRHVWNGKAWEDCEVPFPLGKGVAGSVAATGKPRIVNDVRTCPDLAHPELIEVYGVHGIVDVPIRNRSGVTIGVLDIRRPPGREPFTERDSDLIEGLTHQAAVAIENATINRQLREAAERAERLYRREQEVVARMQELDVMKNNFLAVTSHEMRTPLTVIKGFLEALAFGAFDPPTERQQMALATCLKTTDRLARIVEDIFEVLKIQEGYIGLQREPVIVESLLREILEEVSVFTSRRRQQVLFVASGNTQIEGDAHKLNLSFLNVIQNAIKFTPDGGEIAVTVTGGETFVTVEIADNGIGIDAADLPHIFERFYTGRDTSRHSSGRFEFNTRGTGLGLTIAKSYIDAHGGGIEVMSDGPGQGSRFTITLPRVQPQEAESRITMAIARIE</sequence>
<dbReference type="InterPro" id="IPR013783">
    <property type="entry name" value="Ig-like_fold"/>
</dbReference>
<dbReference type="InterPro" id="IPR036890">
    <property type="entry name" value="HATPase_C_sf"/>
</dbReference>
<keyword evidence="5" id="KW-0418">Kinase</keyword>
<dbReference type="Proteomes" id="UP000677668">
    <property type="component" value="Chromosome 2"/>
</dbReference>
<keyword evidence="3" id="KW-0597">Phosphoprotein</keyword>
<dbReference type="CDD" id="cd00082">
    <property type="entry name" value="HisKA"/>
    <property type="match status" value="1"/>
</dbReference>
<name>A0ABX8B2I1_9BACT</name>
<dbReference type="RefSeq" id="WP_211423419.1">
    <property type="nucleotide sequence ID" value="NZ_CP072643.1"/>
</dbReference>
<dbReference type="Gene3D" id="3.30.450.40">
    <property type="match status" value="1"/>
</dbReference>
<keyword evidence="4" id="KW-0808">Transferase</keyword>
<feature type="coiled-coil region" evidence="7">
    <location>
        <begin position="1012"/>
        <end position="1043"/>
    </location>
</feature>
<dbReference type="SUPFAM" id="SSF55781">
    <property type="entry name" value="GAF domain-like"/>
    <property type="match status" value="1"/>
</dbReference>
<dbReference type="SUPFAM" id="SSF55874">
    <property type="entry name" value="ATPase domain of HSP90 chaperone/DNA topoisomerase II/histidine kinase"/>
    <property type="match status" value="1"/>
</dbReference>
<dbReference type="SMART" id="SM00065">
    <property type="entry name" value="GAF"/>
    <property type="match status" value="1"/>
</dbReference>
<evidence type="ECO:0000313" key="9">
    <source>
        <dbReference type="EMBL" id="QUV95183.1"/>
    </source>
</evidence>
<dbReference type="InterPro" id="IPR015943">
    <property type="entry name" value="WD40/YVTN_repeat-like_dom_sf"/>
</dbReference>
<protein>
    <recommendedName>
        <fullName evidence="2">histidine kinase</fullName>
        <ecNumber evidence="2">2.7.13.3</ecNumber>
    </recommendedName>
</protein>
<evidence type="ECO:0000256" key="6">
    <source>
        <dbReference type="ARBA" id="ARBA00023012"/>
    </source>
</evidence>
<dbReference type="Pfam" id="PF13185">
    <property type="entry name" value="GAF_2"/>
    <property type="match status" value="1"/>
</dbReference>
<dbReference type="PANTHER" id="PTHR43711:SF1">
    <property type="entry name" value="HISTIDINE KINASE 1"/>
    <property type="match status" value="1"/>
</dbReference>
<dbReference type="InterPro" id="IPR029016">
    <property type="entry name" value="GAF-like_dom_sf"/>
</dbReference>
<dbReference type="PANTHER" id="PTHR43711">
    <property type="entry name" value="TWO-COMPONENT HISTIDINE KINASE"/>
    <property type="match status" value="1"/>
</dbReference>
<comment type="catalytic activity">
    <reaction evidence="1">
        <text>ATP + protein L-histidine = ADP + protein N-phospho-L-histidine.</text>
        <dbReference type="EC" id="2.7.13.3"/>
    </reaction>
</comment>
<evidence type="ECO:0000256" key="5">
    <source>
        <dbReference type="ARBA" id="ARBA00022777"/>
    </source>
</evidence>
<evidence type="ECO:0000256" key="1">
    <source>
        <dbReference type="ARBA" id="ARBA00000085"/>
    </source>
</evidence>
<gene>
    <name evidence="9" type="ORF">J8C05_14265</name>
</gene>
<dbReference type="InterPro" id="IPR004358">
    <property type="entry name" value="Sig_transdc_His_kin-like_C"/>
</dbReference>
<dbReference type="InterPro" id="IPR005467">
    <property type="entry name" value="His_kinase_dom"/>
</dbReference>
<dbReference type="InterPro" id="IPR050736">
    <property type="entry name" value="Sensor_HK_Regulatory"/>
</dbReference>
<keyword evidence="6" id="KW-0902">Two-component regulatory system</keyword>
<dbReference type="InterPro" id="IPR011110">
    <property type="entry name" value="Reg_prop"/>
</dbReference>
<dbReference type="Pfam" id="PF00512">
    <property type="entry name" value="HisKA"/>
    <property type="match status" value="1"/>
</dbReference>
<accession>A0ABX8B2I1</accession>
<dbReference type="Pfam" id="PF07494">
    <property type="entry name" value="Reg_prop"/>
    <property type="match status" value="1"/>
</dbReference>
<dbReference type="InterPro" id="IPR003661">
    <property type="entry name" value="HisK_dim/P_dom"/>
</dbReference>
<dbReference type="Gene3D" id="2.60.40.10">
    <property type="entry name" value="Immunoglobulins"/>
    <property type="match status" value="1"/>
</dbReference>
<dbReference type="Pfam" id="PF02518">
    <property type="entry name" value="HATPase_c"/>
    <property type="match status" value="1"/>
</dbReference>
<dbReference type="InterPro" id="IPR003594">
    <property type="entry name" value="HATPase_dom"/>
</dbReference>
<dbReference type="EC" id="2.7.13.3" evidence="2"/>
<dbReference type="Gene3D" id="2.130.10.10">
    <property type="entry name" value="YVTN repeat-like/Quinoprotein amine dehydrogenase"/>
    <property type="match status" value="3"/>
</dbReference>
<organism evidence="9 10">
    <name type="scientific">Chloracidobacterium sp. N</name>
    <dbReference type="NCBI Taxonomy" id="2821540"/>
    <lineage>
        <taxon>Bacteria</taxon>
        <taxon>Pseudomonadati</taxon>
        <taxon>Acidobacteriota</taxon>
        <taxon>Terriglobia</taxon>
        <taxon>Terriglobales</taxon>
        <taxon>Acidobacteriaceae</taxon>
        <taxon>Chloracidobacterium</taxon>
        <taxon>Chloracidobacterium aggregatum</taxon>
    </lineage>
</organism>
<dbReference type="EMBL" id="CP072643">
    <property type="protein sequence ID" value="QUV95183.1"/>
    <property type="molecule type" value="Genomic_DNA"/>
</dbReference>
<dbReference type="SUPFAM" id="SSF47384">
    <property type="entry name" value="Homodimeric domain of signal transducing histidine kinase"/>
    <property type="match status" value="1"/>
</dbReference>
<evidence type="ECO:0000256" key="3">
    <source>
        <dbReference type="ARBA" id="ARBA00022553"/>
    </source>
</evidence>
<dbReference type="PROSITE" id="PS50109">
    <property type="entry name" value="HIS_KIN"/>
    <property type="match status" value="1"/>
</dbReference>
<dbReference type="Gene3D" id="1.10.287.130">
    <property type="match status" value="1"/>
</dbReference>
<keyword evidence="10" id="KW-1185">Reference proteome</keyword>
<reference evidence="9 10" key="1">
    <citation type="submission" date="2021-03" db="EMBL/GenBank/DDBJ databases">
        <title>Genomic and phenotypic characterization of Chloracidobacterium isolates provides evidence for multiple species.</title>
        <authorList>
            <person name="Saini M.K."/>
            <person name="Costas A.M.G."/>
            <person name="Tank M."/>
            <person name="Bryant D.A."/>
        </authorList>
    </citation>
    <scope>NUCLEOTIDE SEQUENCE [LARGE SCALE GENOMIC DNA]</scope>
    <source>
        <strain evidence="9 10">N</strain>
    </source>
</reference>
<evidence type="ECO:0000259" key="8">
    <source>
        <dbReference type="PROSITE" id="PS50109"/>
    </source>
</evidence>